<organism evidence="9 10">
    <name type="scientific">Peptostreptococcus russellii</name>
    <dbReference type="NCBI Taxonomy" id="215200"/>
    <lineage>
        <taxon>Bacteria</taxon>
        <taxon>Bacillati</taxon>
        <taxon>Bacillota</taxon>
        <taxon>Clostridia</taxon>
        <taxon>Peptostreptococcales</taxon>
        <taxon>Peptostreptococcaceae</taxon>
        <taxon>Peptostreptococcus</taxon>
    </lineage>
</organism>
<dbReference type="InterPro" id="IPR023193">
    <property type="entry name" value="EPSP_synthase_CS"/>
</dbReference>
<feature type="binding site" evidence="7">
    <location>
        <position position="163"/>
    </location>
    <ligand>
        <name>3-phosphoshikimate</name>
        <dbReference type="ChEBI" id="CHEBI:145989"/>
    </ligand>
</feature>
<reference evidence="9 10" key="1">
    <citation type="submission" date="2016-10" db="EMBL/GenBank/DDBJ databases">
        <authorList>
            <person name="de Groot N.N."/>
        </authorList>
    </citation>
    <scope>NUCLEOTIDE SEQUENCE [LARGE SCALE GENOMIC DNA]</scope>
    <source>
        <strain evidence="9 10">Calf135</strain>
    </source>
</reference>
<dbReference type="InterPro" id="IPR001986">
    <property type="entry name" value="Enolpyruvate_Tfrase_dom"/>
</dbReference>
<evidence type="ECO:0000313" key="9">
    <source>
        <dbReference type="EMBL" id="SEN76579.1"/>
    </source>
</evidence>
<feature type="binding site" evidence="7">
    <location>
        <position position="25"/>
    </location>
    <ligand>
        <name>3-phosphoshikimate</name>
        <dbReference type="ChEBI" id="CHEBI:145989"/>
    </ligand>
</feature>
<gene>
    <name evidence="7" type="primary">aroA</name>
    <name evidence="9" type="ORF">SAMN05216454_11144</name>
</gene>
<feature type="binding site" evidence="7">
    <location>
        <position position="407"/>
    </location>
    <ligand>
        <name>phosphoenolpyruvate</name>
        <dbReference type="ChEBI" id="CHEBI:58702"/>
    </ligand>
</feature>
<keyword evidence="10" id="KW-1185">Reference proteome</keyword>
<dbReference type="InterPro" id="IPR006264">
    <property type="entry name" value="EPSP_synthase"/>
</dbReference>
<evidence type="ECO:0000256" key="3">
    <source>
        <dbReference type="ARBA" id="ARBA00022605"/>
    </source>
</evidence>
<comment type="function">
    <text evidence="7">Catalyzes the transfer of the enolpyruvyl moiety of phosphoenolpyruvate (PEP) to the 5-hydroxyl of shikimate-3-phosphate (S3P) to produce enolpyruvyl shikimate-3-phosphate and inorganic phosphate.</text>
</comment>
<protein>
    <recommendedName>
        <fullName evidence="7">3-phosphoshikimate 1-carboxyvinyltransferase</fullName>
        <ecNumber evidence="7">2.5.1.19</ecNumber>
    </recommendedName>
    <alternativeName>
        <fullName evidence="7">5-enolpyruvylshikimate-3-phosphate synthase</fullName>
        <shortName evidence="7">EPSP synthase</shortName>
        <shortName evidence="7">EPSPS</shortName>
    </alternativeName>
</protein>
<dbReference type="HAMAP" id="MF_00210">
    <property type="entry name" value="EPSP_synth"/>
    <property type="match status" value="1"/>
</dbReference>
<dbReference type="CDD" id="cd01556">
    <property type="entry name" value="EPSP_synthase"/>
    <property type="match status" value="1"/>
</dbReference>
<keyword evidence="5 7" id="KW-0057">Aromatic amino acid biosynthesis</keyword>
<dbReference type="GO" id="GO:0009423">
    <property type="term" value="P:chorismate biosynthetic process"/>
    <property type="evidence" value="ECO:0007669"/>
    <property type="project" value="UniProtKB-UniRule"/>
</dbReference>
<evidence type="ECO:0000313" key="10">
    <source>
        <dbReference type="Proteomes" id="UP000199512"/>
    </source>
</evidence>
<feature type="active site" description="Proton acceptor" evidence="7">
    <location>
        <position position="307"/>
    </location>
</feature>
<comment type="caution">
    <text evidence="7">Lacks conserved residue(s) required for the propagation of feature annotation.</text>
</comment>
<dbReference type="OrthoDB" id="9809920at2"/>
<dbReference type="InterPro" id="IPR013792">
    <property type="entry name" value="RNA3'P_cycl/enolpyr_Trfase_a/b"/>
</dbReference>
<feature type="binding site" evidence="7">
    <location>
        <position position="120"/>
    </location>
    <ligand>
        <name>phosphoenolpyruvate</name>
        <dbReference type="ChEBI" id="CHEBI:58702"/>
    </ligand>
</feature>
<evidence type="ECO:0000256" key="4">
    <source>
        <dbReference type="ARBA" id="ARBA00022679"/>
    </source>
</evidence>
<dbReference type="AlphaFoldDB" id="A0A1H8J7D0"/>
<feature type="binding site" evidence="7">
    <location>
        <position position="21"/>
    </location>
    <ligand>
        <name>3-phosphoshikimate</name>
        <dbReference type="ChEBI" id="CHEBI:145989"/>
    </ligand>
</feature>
<dbReference type="Pfam" id="PF00275">
    <property type="entry name" value="EPSP_synthase"/>
    <property type="match status" value="1"/>
</dbReference>
<dbReference type="GO" id="GO:0008652">
    <property type="term" value="P:amino acid biosynthetic process"/>
    <property type="evidence" value="ECO:0007669"/>
    <property type="project" value="UniProtKB-KW"/>
</dbReference>
<dbReference type="PANTHER" id="PTHR21090">
    <property type="entry name" value="AROM/DEHYDROQUINATE SYNTHASE"/>
    <property type="match status" value="1"/>
</dbReference>
<comment type="subunit">
    <text evidence="7">Monomer.</text>
</comment>
<feature type="binding site" evidence="7">
    <location>
        <position position="20"/>
    </location>
    <ligand>
        <name>3-phosphoshikimate</name>
        <dbReference type="ChEBI" id="CHEBI:145989"/>
    </ligand>
</feature>
<feature type="binding site" evidence="7">
    <location>
        <position position="381"/>
    </location>
    <ligand>
        <name>phosphoenolpyruvate</name>
        <dbReference type="ChEBI" id="CHEBI:58702"/>
    </ligand>
</feature>
<dbReference type="STRING" id="215200.SAMN05216454_11144"/>
<dbReference type="NCBIfam" id="TIGR01356">
    <property type="entry name" value="aroA"/>
    <property type="match status" value="1"/>
</dbReference>
<feature type="domain" description="Enolpyruvate transferase" evidence="8">
    <location>
        <begin position="7"/>
        <end position="414"/>
    </location>
</feature>
<keyword evidence="3 7" id="KW-0028">Amino-acid biosynthesis</keyword>
<keyword evidence="7" id="KW-0963">Cytoplasm</keyword>
<evidence type="ECO:0000256" key="1">
    <source>
        <dbReference type="ARBA" id="ARBA00004811"/>
    </source>
</evidence>
<dbReference type="InterPro" id="IPR036968">
    <property type="entry name" value="Enolpyruvate_Tfrase_sf"/>
</dbReference>
<dbReference type="EMBL" id="FODF01000011">
    <property type="protein sequence ID" value="SEN76579.1"/>
    <property type="molecule type" value="Genomic_DNA"/>
</dbReference>
<feature type="binding site" evidence="7">
    <location>
        <position position="338"/>
    </location>
    <ligand>
        <name>phosphoenolpyruvate</name>
        <dbReference type="ChEBI" id="CHEBI:58702"/>
    </ligand>
</feature>
<name>A0A1H8J7D0_9FIRM</name>
<feature type="binding site" evidence="7">
    <location>
        <position position="307"/>
    </location>
    <ligand>
        <name>3-phosphoshikimate</name>
        <dbReference type="ChEBI" id="CHEBI:145989"/>
    </ligand>
</feature>
<comment type="catalytic activity">
    <reaction evidence="6">
        <text>3-phosphoshikimate + phosphoenolpyruvate = 5-O-(1-carboxyvinyl)-3-phosphoshikimate + phosphate</text>
        <dbReference type="Rhea" id="RHEA:21256"/>
        <dbReference type="ChEBI" id="CHEBI:43474"/>
        <dbReference type="ChEBI" id="CHEBI:57701"/>
        <dbReference type="ChEBI" id="CHEBI:58702"/>
        <dbReference type="ChEBI" id="CHEBI:145989"/>
        <dbReference type="EC" id="2.5.1.19"/>
    </reaction>
    <physiologicalReaction direction="left-to-right" evidence="6">
        <dbReference type="Rhea" id="RHEA:21257"/>
    </physiologicalReaction>
</comment>
<dbReference type="GO" id="GO:0009073">
    <property type="term" value="P:aromatic amino acid family biosynthetic process"/>
    <property type="evidence" value="ECO:0007669"/>
    <property type="project" value="UniProtKB-KW"/>
</dbReference>
<evidence type="ECO:0000256" key="6">
    <source>
        <dbReference type="ARBA" id="ARBA00044633"/>
    </source>
</evidence>
<dbReference type="Proteomes" id="UP000199512">
    <property type="component" value="Unassembled WGS sequence"/>
</dbReference>
<feature type="binding site" evidence="7">
    <location>
        <position position="20"/>
    </location>
    <ligand>
        <name>phosphoenolpyruvate</name>
        <dbReference type="ChEBI" id="CHEBI:58702"/>
    </ligand>
</feature>
<feature type="binding site" evidence="7">
    <location>
        <position position="165"/>
    </location>
    <ligand>
        <name>3-phosphoshikimate</name>
        <dbReference type="ChEBI" id="CHEBI:145989"/>
    </ligand>
</feature>
<keyword evidence="4 7" id="KW-0808">Transferase</keyword>
<evidence type="ECO:0000259" key="8">
    <source>
        <dbReference type="Pfam" id="PF00275"/>
    </source>
</evidence>
<feature type="binding site" evidence="7">
    <location>
        <position position="92"/>
    </location>
    <ligand>
        <name>phosphoenolpyruvate</name>
        <dbReference type="ChEBI" id="CHEBI:58702"/>
    </ligand>
</feature>
<comment type="subcellular location">
    <subcellularLocation>
        <location evidence="7">Cytoplasm</location>
    </subcellularLocation>
</comment>
<feature type="binding site" evidence="7">
    <location>
        <position position="165"/>
    </location>
    <ligand>
        <name>phosphoenolpyruvate</name>
        <dbReference type="ChEBI" id="CHEBI:58702"/>
    </ligand>
</feature>
<evidence type="ECO:0000256" key="5">
    <source>
        <dbReference type="ARBA" id="ARBA00023141"/>
    </source>
</evidence>
<evidence type="ECO:0000256" key="2">
    <source>
        <dbReference type="ARBA" id="ARBA00009948"/>
    </source>
</evidence>
<sequence length="431" mass="48383">MDLKIFPSKLEGSIKIPPSKSIAHRAIICASLADGRSELDNIAYSDDINASINAMKSLGASFERDGKKLIVYGKSSSKVNSENIKIDCCESGSTIRFLLPILTLFKGKYSIHTKGRLLDRPMTPYYEIFDKEDVEYKREGSVLEIFVKKSFESSIFNMRGDISSQFISGMMFMLPLLNHDSEIVISGKMESKSYVDLTIDCLNKFGITIENNNYKSFYISGNQSYKSRDLYIEGDYSQLAFFAVADALGNKVEILDIEKNSLQGDKKILEILESFGAKLEFGKDGKSLKIIESKKKAYNFNGSQIPDIVPIISLLASLSEGKTEISDISRLKIKESDRLKAVYTELSKLGASIEMGEDFLIIQGVKSFKGKVKVDSYKDHRIAMMLAIAATVCEEEIVLQNAEVVSKSYPNFWEDYRKLGGKYECYMGEKF</sequence>
<feature type="binding site" evidence="7">
    <location>
        <position position="334"/>
    </location>
    <ligand>
        <name>3-phosphoshikimate</name>
        <dbReference type="ChEBI" id="CHEBI:145989"/>
    </ligand>
</feature>
<dbReference type="PANTHER" id="PTHR21090:SF5">
    <property type="entry name" value="PENTAFUNCTIONAL AROM POLYPEPTIDE"/>
    <property type="match status" value="1"/>
</dbReference>
<comment type="pathway">
    <text evidence="1 7">Metabolic intermediate biosynthesis; chorismate biosynthesis; chorismate from D-erythrose 4-phosphate and phosphoenolpyruvate: step 6/7.</text>
</comment>
<dbReference type="GO" id="GO:0005737">
    <property type="term" value="C:cytoplasm"/>
    <property type="evidence" value="ECO:0007669"/>
    <property type="project" value="UniProtKB-SubCell"/>
</dbReference>
<feature type="binding site" evidence="7">
    <location>
        <position position="164"/>
    </location>
    <ligand>
        <name>3-phosphoshikimate</name>
        <dbReference type="ChEBI" id="CHEBI:145989"/>
    </ligand>
</feature>
<dbReference type="RefSeq" id="WP_091975849.1">
    <property type="nucleotide sequence ID" value="NZ_CAUWDX010000003.1"/>
</dbReference>
<dbReference type="EC" id="2.5.1.19" evidence="7"/>
<evidence type="ECO:0000256" key="7">
    <source>
        <dbReference type="HAMAP-Rule" id="MF_00210"/>
    </source>
</evidence>
<dbReference type="GO" id="GO:0003866">
    <property type="term" value="F:3-phosphoshikimate 1-carboxyvinyltransferase activity"/>
    <property type="evidence" value="ECO:0007669"/>
    <property type="project" value="UniProtKB-UniRule"/>
</dbReference>
<proteinExistence type="inferred from homology"/>
<feature type="binding site" evidence="7">
    <location>
        <position position="191"/>
    </location>
    <ligand>
        <name>3-phosphoshikimate</name>
        <dbReference type="ChEBI" id="CHEBI:145989"/>
    </ligand>
</feature>
<dbReference type="PIRSF" id="PIRSF000505">
    <property type="entry name" value="EPSPS"/>
    <property type="match status" value="1"/>
</dbReference>
<dbReference type="UniPathway" id="UPA00053">
    <property type="reaction ID" value="UER00089"/>
</dbReference>
<comment type="similarity">
    <text evidence="2 7">Belongs to the EPSP synthase family.</text>
</comment>
<dbReference type="PROSITE" id="PS00885">
    <property type="entry name" value="EPSP_SYNTHASE_2"/>
    <property type="match status" value="1"/>
</dbReference>
<accession>A0A1H8J7D0</accession>
<dbReference type="SUPFAM" id="SSF55205">
    <property type="entry name" value="EPT/RTPC-like"/>
    <property type="match status" value="1"/>
</dbReference>
<dbReference type="Gene3D" id="3.65.10.10">
    <property type="entry name" value="Enolpyruvate transferase domain"/>
    <property type="match status" value="2"/>
</dbReference>